<proteinExistence type="predicted"/>
<feature type="transmembrane region" description="Helical" evidence="4">
    <location>
        <begin position="370"/>
        <end position="393"/>
    </location>
</feature>
<evidence type="ECO:0000313" key="6">
    <source>
        <dbReference type="Proteomes" id="UP001208570"/>
    </source>
</evidence>
<evidence type="ECO:0000256" key="1">
    <source>
        <dbReference type="ARBA" id="ARBA00022692"/>
    </source>
</evidence>
<feature type="transmembrane region" description="Helical" evidence="4">
    <location>
        <begin position="60"/>
        <end position="84"/>
    </location>
</feature>
<keyword evidence="2 4" id="KW-1133">Transmembrane helix</keyword>
<protein>
    <submittedName>
        <fullName evidence="5">Uncharacterized protein</fullName>
    </submittedName>
</protein>
<feature type="transmembrane region" description="Helical" evidence="4">
    <location>
        <begin position="399"/>
        <end position="421"/>
    </location>
</feature>
<organism evidence="5 6">
    <name type="scientific">Paralvinella palmiformis</name>
    <dbReference type="NCBI Taxonomy" id="53620"/>
    <lineage>
        <taxon>Eukaryota</taxon>
        <taxon>Metazoa</taxon>
        <taxon>Spiralia</taxon>
        <taxon>Lophotrochozoa</taxon>
        <taxon>Annelida</taxon>
        <taxon>Polychaeta</taxon>
        <taxon>Sedentaria</taxon>
        <taxon>Canalipalpata</taxon>
        <taxon>Terebellida</taxon>
        <taxon>Terebelliformia</taxon>
        <taxon>Alvinellidae</taxon>
        <taxon>Paralvinella</taxon>
    </lineage>
</organism>
<dbReference type="SUPFAM" id="SSF103473">
    <property type="entry name" value="MFS general substrate transporter"/>
    <property type="match status" value="1"/>
</dbReference>
<evidence type="ECO:0000256" key="4">
    <source>
        <dbReference type="SAM" id="Phobius"/>
    </source>
</evidence>
<evidence type="ECO:0000313" key="5">
    <source>
        <dbReference type="EMBL" id="KAK2151381.1"/>
    </source>
</evidence>
<feature type="transmembrane region" description="Helical" evidence="4">
    <location>
        <begin position="283"/>
        <end position="305"/>
    </location>
</feature>
<keyword evidence="3 4" id="KW-0472">Membrane</keyword>
<feature type="transmembrane region" description="Helical" evidence="4">
    <location>
        <begin position="27"/>
        <end position="48"/>
    </location>
</feature>
<gene>
    <name evidence="5" type="ORF">LSH36_365g03014</name>
</gene>
<feature type="transmembrane region" description="Helical" evidence="4">
    <location>
        <begin position="244"/>
        <end position="271"/>
    </location>
</feature>
<dbReference type="AlphaFoldDB" id="A0AAD9JEB1"/>
<dbReference type="PANTHER" id="PTHR23121">
    <property type="entry name" value="SODIUM-DEPENDENT GLUCOSE TRANSPORTER 1"/>
    <property type="match status" value="1"/>
</dbReference>
<keyword evidence="6" id="KW-1185">Reference proteome</keyword>
<feature type="transmembrane region" description="Helical" evidence="4">
    <location>
        <begin position="90"/>
        <end position="107"/>
    </location>
</feature>
<dbReference type="Gene3D" id="1.20.1250.20">
    <property type="entry name" value="MFS general substrate transporter like domains"/>
    <property type="match status" value="1"/>
</dbReference>
<feature type="transmembrane region" description="Helical" evidence="4">
    <location>
        <begin position="187"/>
        <end position="215"/>
    </location>
</feature>
<dbReference type="PANTHER" id="PTHR23121:SF9">
    <property type="entry name" value="SODIUM-DEPENDENT GLUCOSE TRANSPORTER 1"/>
    <property type="match status" value="1"/>
</dbReference>
<comment type="caution">
    <text evidence="5">The sequence shown here is derived from an EMBL/GenBank/DDBJ whole genome shotgun (WGS) entry which is preliminary data.</text>
</comment>
<feature type="transmembrane region" description="Helical" evidence="4">
    <location>
        <begin position="337"/>
        <end position="358"/>
    </location>
</feature>
<evidence type="ECO:0000256" key="3">
    <source>
        <dbReference type="ARBA" id="ARBA00023136"/>
    </source>
</evidence>
<feature type="transmembrane region" description="Helical" evidence="4">
    <location>
        <begin position="312"/>
        <end position="331"/>
    </location>
</feature>
<dbReference type="Proteomes" id="UP001208570">
    <property type="component" value="Unassembled WGS sequence"/>
</dbReference>
<keyword evidence="1 4" id="KW-0812">Transmembrane</keyword>
<evidence type="ECO:0000256" key="2">
    <source>
        <dbReference type="ARBA" id="ARBA00022989"/>
    </source>
</evidence>
<name>A0AAD9JEB1_9ANNE</name>
<dbReference type="InterPro" id="IPR036259">
    <property type="entry name" value="MFS_trans_sf"/>
</dbReference>
<sequence length="475" mass="52697">MAIDVDPRTVVATLDESWKKHRPFKTIALFVTFCCLGLSSSVLGPTLVSMEYLLNTDTEHISATFTGGALGYLIGAMLCGFIYSKLNKELLFALSLIAGQTYLLRLWQDHRYRRSLMQCLHCVWSVGATVAPFIVHNFLVDVPQEVDDDVRVLVTRDPELYPATRDNTTEELYQAQPPITNVDLVRIPYVVVSTIVAASSVLFLINFFVVGTSCLDPSRERGRRPEPDNTVGHSIEYKRIYFRFLVLLFWIFFVQIWLDCIPASLVAVFVVRGLNWQNERGALITSAYSAFHGLSRIIAIPLAAILSPTRMLIIDMTIVTAGYGLLLFVNFHHSIPWIAASVSGFGIGSAFPSCLLWAEGFIEITSAASSVFVTAISVGAMVGPALTGFLMGYFTYMCFVYVLLSAAFILLIVNVSAAFYARRMGLQNRSYSKSKPISVKATSEEISTLRRTRLQEKSTSSCQIDDNLGFTNSLA</sequence>
<accession>A0AAD9JEB1</accession>
<reference evidence="5" key="1">
    <citation type="journal article" date="2023" name="Mol. Biol. Evol.">
        <title>Third-Generation Sequencing Reveals the Adaptive Role of the Epigenome in Three Deep-Sea Polychaetes.</title>
        <authorList>
            <person name="Perez M."/>
            <person name="Aroh O."/>
            <person name="Sun Y."/>
            <person name="Lan Y."/>
            <person name="Juniper S.K."/>
            <person name="Young C.R."/>
            <person name="Angers B."/>
            <person name="Qian P.Y."/>
        </authorList>
    </citation>
    <scope>NUCLEOTIDE SEQUENCE</scope>
    <source>
        <strain evidence="5">P08H-3</strain>
    </source>
</reference>
<dbReference type="EMBL" id="JAODUP010000365">
    <property type="protein sequence ID" value="KAK2151381.1"/>
    <property type="molecule type" value="Genomic_DNA"/>
</dbReference>